<evidence type="ECO:0000256" key="11">
    <source>
        <dbReference type="ARBA" id="ARBA00023201"/>
    </source>
</evidence>
<sequence length="296" mass="33154">MAVLMFWVIGLLISAYLGKPMVSQVSFVMSANGLEFPKITLCNYNPIKNSYIQMINQTGDFPPRLVEYLLLANSNAYVSYSFYFFYSIFDLSNRVGYSENHPDFTVDQFFEQGGFTCPEVLKHCSFAGRVFDCCSVARSVLTSHGLCHYVNLREAGEGMRIQKESSDTAGLQLILDAQREEKIPEEDAAAALANPINAGFRFFVDEPETSTYSSSQGISVSPGNVVYTAVSLVKTSWGNCTSKWPVGYTGNNTQWKYQSKDCISKCKARFFNDKCGCSPFIYNIDRVPGGCSYYQW</sequence>
<evidence type="ECO:0000256" key="6">
    <source>
        <dbReference type="ARBA" id="ARBA00022989"/>
    </source>
</evidence>
<evidence type="ECO:0000313" key="16">
    <source>
        <dbReference type="Proteomes" id="UP001328107"/>
    </source>
</evidence>
<comment type="caution">
    <text evidence="15">The sequence shown here is derived from an EMBL/GenBank/DDBJ whole genome shotgun (WGS) entry which is preliminary data.</text>
</comment>
<dbReference type="Proteomes" id="UP001328107">
    <property type="component" value="Unassembled WGS sequence"/>
</dbReference>
<evidence type="ECO:0000256" key="7">
    <source>
        <dbReference type="ARBA" id="ARBA00023053"/>
    </source>
</evidence>
<keyword evidence="8 13" id="KW-0406">Ion transport</keyword>
<evidence type="ECO:0000256" key="8">
    <source>
        <dbReference type="ARBA" id="ARBA00023065"/>
    </source>
</evidence>
<evidence type="ECO:0000256" key="13">
    <source>
        <dbReference type="RuleBase" id="RU000679"/>
    </source>
</evidence>
<keyword evidence="16" id="KW-1185">Reference proteome</keyword>
<keyword evidence="6" id="KW-1133">Transmembrane helix</keyword>
<dbReference type="AlphaFoldDB" id="A0AAN5CTF7"/>
<dbReference type="GO" id="GO:0015280">
    <property type="term" value="F:ligand-gated sodium channel activity"/>
    <property type="evidence" value="ECO:0007669"/>
    <property type="project" value="TreeGrafter"/>
</dbReference>
<keyword evidence="7" id="KW-0915">Sodium</keyword>
<evidence type="ECO:0000313" key="15">
    <source>
        <dbReference type="EMBL" id="GMR50267.1"/>
    </source>
</evidence>
<dbReference type="EMBL" id="BTRK01000004">
    <property type="protein sequence ID" value="GMR50267.1"/>
    <property type="molecule type" value="Genomic_DNA"/>
</dbReference>
<dbReference type="PRINTS" id="PR01078">
    <property type="entry name" value="AMINACHANNEL"/>
</dbReference>
<keyword evidence="11 13" id="KW-0739">Sodium transport</keyword>
<comment type="subcellular location">
    <subcellularLocation>
        <location evidence="1">Membrane</location>
        <topology evidence="1">Multi-pass membrane protein</topology>
    </subcellularLocation>
</comment>
<keyword evidence="12 13" id="KW-0407">Ion channel</keyword>
<keyword evidence="5 13" id="KW-0812">Transmembrane</keyword>
<keyword evidence="14" id="KW-0732">Signal</keyword>
<dbReference type="Pfam" id="PF00858">
    <property type="entry name" value="ASC"/>
    <property type="match status" value="1"/>
</dbReference>
<evidence type="ECO:0000256" key="12">
    <source>
        <dbReference type="ARBA" id="ARBA00023303"/>
    </source>
</evidence>
<proteinExistence type="inferred from homology"/>
<evidence type="ECO:0000256" key="4">
    <source>
        <dbReference type="ARBA" id="ARBA00022461"/>
    </source>
</evidence>
<evidence type="ECO:0000256" key="14">
    <source>
        <dbReference type="SAM" id="SignalP"/>
    </source>
</evidence>
<dbReference type="Gene3D" id="2.60.470.10">
    <property type="entry name" value="Acid-sensing ion channels like domains"/>
    <property type="match status" value="1"/>
</dbReference>
<dbReference type="PANTHER" id="PTHR11690:SF222">
    <property type="entry name" value="AMILORIDE-SENSITIVE SODIUM CHANNEL SUBUNIT GAMMA"/>
    <property type="match status" value="1"/>
</dbReference>
<evidence type="ECO:0000256" key="3">
    <source>
        <dbReference type="ARBA" id="ARBA00022448"/>
    </source>
</evidence>
<dbReference type="GO" id="GO:0005886">
    <property type="term" value="C:plasma membrane"/>
    <property type="evidence" value="ECO:0007669"/>
    <property type="project" value="TreeGrafter"/>
</dbReference>
<comment type="similarity">
    <text evidence="2 13">Belongs to the amiloride-sensitive sodium channel (TC 1.A.6) family.</text>
</comment>
<feature type="signal peptide" evidence="14">
    <location>
        <begin position="1"/>
        <end position="18"/>
    </location>
</feature>
<keyword evidence="3 13" id="KW-0813">Transport</keyword>
<evidence type="ECO:0008006" key="17">
    <source>
        <dbReference type="Google" id="ProtNLM"/>
    </source>
</evidence>
<dbReference type="PANTHER" id="PTHR11690">
    <property type="entry name" value="AMILORIDE-SENSITIVE SODIUM CHANNEL-RELATED"/>
    <property type="match status" value="1"/>
</dbReference>
<evidence type="ECO:0000256" key="5">
    <source>
        <dbReference type="ARBA" id="ARBA00022692"/>
    </source>
</evidence>
<evidence type="ECO:0000256" key="10">
    <source>
        <dbReference type="ARBA" id="ARBA00023180"/>
    </source>
</evidence>
<dbReference type="InterPro" id="IPR001873">
    <property type="entry name" value="ENaC"/>
</dbReference>
<accession>A0AAN5CTF7</accession>
<organism evidence="15 16">
    <name type="scientific">Pristionchus mayeri</name>
    <dbReference type="NCBI Taxonomy" id="1317129"/>
    <lineage>
        <taxon>Eukaryota</taxon>
        <taxon>Metazoa</taxon>
        <taxon>Ecdysozoa</taxon>
        <taxon>Nematoda</taxon>
        <taxon>Chromadorea</taxon>
        <taxon>Rhabditida</taxon>
        <taxon>Rhabditina</taxon>
        <taxon>Diplogasteromorpha</taxon>
        <taxon>Diplogasteroidea</taxon>
        <taxon>Neodiplogasteridae</taxon>
        <taxon>Pristionchus</taxon>
    </lineage>
</organism>
<evidence type="ECO:0000256" key="9">
    <source>
        <dbReference type="ARBA" id="ARBA00023136"/>
    </source>
</evidence>
<gene>
    <name evidence="15" type="ORF">PMAYCL1PPCAC_20462</name>
</gene>
<keyword evidence="9" id="KW-0472">Membrane</keyword>
<feature type="chain" id="PRO_5042873810" description="Ion channel" evidence="14">
    <location>
        <begin position="19"/>
        <end position="296"/>
    </location>
</feature>
<evidence type="ECO:0000256" key="2">
    <source>
        <dbReference type="ARBA" id="ARBA00007193"/>
    </source>
</evidence>
<keyword evidence="10" id="KW-0325">Glycoprotein</keyword>
<evidence type="ECO:0000256" key="1">
    <source>
        <dbReference type="ARBA" id="ARBA00004141"/>
    </source>
</evidence>
<keyword evidence="4 13" id="KW-0894">Sodium channel</keyword>
<name>A0AAN5CTF7_9BILA</name>
<reference evidence="16" key="1">
    <citation type="submission" date="2022-10" db="EMBL/GenBank/DDBJ databases">
        <title>Genome assembly of Pristionchus species.</title>
        <authorList>
            <person name="Yoshida K."/>
            <person name="Sommer R.J."/>
        </authorList>
    </citation>
    <scope>NUCLEOTIDE SEQUENCE [LARGE SCALE GENOMIC DNA]</scope>
    <source>
        <strain evidence="16">RS5460</strain>
    </source>
</reference>
<protein>
    <recommendedName>
        <fullName evidence="17">Ion channel</fullName>
    </recommendedName>
</protein>